<keyword evidence="1" id="KW-0812">Transmembrane</keyword>
<dbReference type="EMBL" id="CP016808">
    <property type="protein sequence ID" value="ANY66635.1"/>
    <property type="molecule type" value="Genomic_DNA"/>
</dbReference>
<protein>
    <submittedName>
        <fullName evidence="2">Uncharacterized protein</fullName>
    </submittedName>
</protein>
<feature type="transmembrane region" description="Helical" evidence="1">
    <location>
        <begin position="12"/>
        <end position="30"/>
    </location>
</feature>
<organism evidence="2">
    <name type="scientific">Paenibacillus sp. BIHB 4019</name>
    <dbReference type="NCBI Taxonomy" id="1870819"/>
    <lineage>
        <taxon>Bacteria</taxon>
        <taxon>Bacillati</taxon>
        <taxon>Bacillota</taxon>
        <taxon>Bacilli</taxon>
        <taxon>Bacillales</taxon>
        <taxon>Paenibacillaceae</taxon>
        <taxon>Paenibacillus</taxon>
    </lineage>
</organism>
<evidence type="ECO:0000313" key="2">
    <source>
        <dbReference type="EMBL" id="ANY66635.1"/>
    </source>
</evidence>
<proteinExistence type="predicted"/>
<reference evidence="2" key="1">
    <citation type="submission" date="2016-08" db="EMBL/GenBank/DDBJ databases">
        <title>Complete Genome Seqeunce of Paenibacillus sp. BIHB 4019 from tea rhizoplane.</title>
        <authorList>
            <person name="Thakur R."/>
            <person name="Swarnkar M.K."/>
            <person name="Gulati A."/>
        </authorList>
    </citation>
    <scope>NUCLEOTIDE SEQUENCE [LARGE SCALE GENOMIC DNA]</scope>
    <source>
        <strain evidence="2">BIHB4019</strain>
    </source>
</reference>
<keyword evidence="1" id="KW-1133">Transmembrane helix</keyword>
<evidence type="ECO:0000256" key="1">
    <source>
        <dbReference type="SAM" id="Phobius"/>
    </source>
</evidence>
<keyword evidence="1" id="KW-0472">Membrane</keyword>
<accession>A0A1B2DG23</accession>
<sequence length="82" mass="9103">MKRSPFSERGLVLKVIGLFLGAVMAVGFYLNNNNLILSVVRSNIYQQDAFVRGDRNIPFLPLLAENKKVPLQAPSNTKSIKA</sequence>
<gene>
    <name evidence="2" type="ORF">BBD42_09320</name>
</gene>
<dbReference type="RefSeq" id="WP_099517918.1">
    <property type="nucleotide sequence ID" value="NZ_CP016808.1"/>
</dbReference>
<dbReference type="AlphaFoldDB" id="A0A1B2DG23"/>
<name>A0A1B2DG23_9BACL</name>